<dbReference type="Pfam" id="PF14765">
    <property type="entry name" value="PS-DH"/>
    <property type="match status" value="1"/>
</dbReference>
<feature type="region of interest" description="C-terminal hotdog fold" evidence="9">
    <location>
        <begin position="1094"/>
        <end position="1251"/>
    </location>
</feature>
<name>A0A1Q5UMA0_9EURO</name>
<keyword evidence="1" id="KW-0596">Phosphopantetheine</keyword>
<dbReference type="Pfam" id="PF23114">
    <property type="entry name" value="NAD-bd_HRPKS_sdrA"/>
    <property type="match status" value="1"/>
</dbReference>
<dbReference type="InterPro" id="IPR049552">
    <property type="entry name" value="PKS_DH_N"/>
</dbReference>
<organism evidence="13 14">
    <name type="scientific">Penicillium subrubescens</name>
    <dbReference type="NCBI Taxonomy" id="1316194"/>
    <lineage>
        <taxon>Eukaryota</taxon>
        <taxon>Fungi</taxon>
        <taxon>Dikarya</taxon>
        <taxon>Ascomycota</taxon>
        <taxon>Pezizomycotina</taxon>
        <taxon>Eurotiomycetes</taxon>
        <taxon>Eurotiomycetidae</taxon>
        <taxon>Eurotiales</taxon>
        <taxon>Aspergillaceae</taxon>
        <taxon>Penicillium</taxon>
    </lineage>
</organism>
<dbReference type="InterPro" id="IPR013968">
    <property type="entry name" value="PKS_KR"/>
</dbReference>
<dbReference type="Gene3D" id="3.40.47.10">
    <property type="match status" value="1"/>
</dbReference>
<dbReference type="InterPro" id="IPR042104">
    <property type="entry name" value="PKS_dehydratase_sf"/>
</dbReference>
<feature type="domain" description="Carrier" evidence="10">
    <location>
        <begin position="2450"/>
        <end position="2527"/>
    </location>
</feature>
<keyword evidence="4" id="KW-0808">Transferase</keyword>
<dbReference type="EMBL" id="MNBE01000128">
    <property type="protein sequence ID" value="OKP13584.1"/>
    <property type="molecule type" value="Genomic_DNA"/>
</dbReference>
<dbReference type="Pfam" id="PF08240">
    <property type="entry name" value="ADH_N"/>
    <property type="match status" value="1"/>
</dbReference>
<dbReference type="InterPro" id="IPR020841">
    <property type="entry name" value="PKS_Beta-ketoAc_synthase_dom"/>
</dbReference>
<dbReference type="PANTHER" id="PTHR43775:SF13">
    <property type="entry name" value="POLYKETIDE SYNTHASE 1"/>
    <property type="match status" value="1"/>
</dbReference>
<dbReference type="InterPro" id="IPR036291">
    <property type="entry name" value="NAD(P)-bd_dom_sf"/>
</dbReference>
<dbReference type="InterPro" id="IPR016039">
    <property type="entry name" value="Thiolase-like"/>
</dbReference>
<dbReference type="InterPro" id="IPR013154">
    <property type="entry name" value="ADH-like_N"/>
</dbReference>
<keyword evidence="2" id="KW-0597">Phosphoprotein</keyword>
<dbReference type="FunFam" id="3.40.50.720:FF:000209">
    <property type="entry name" value="Polyketide synthase Pks12"/>
    <property type="match status" value="1"/>
</dbReference>
<feature type="domain" description="Ketosynthase family 3 (KS3)" evidence="11">
    <location>
        <begin position="9"/>
        <end position="438"/>
    </location>
</feature>
<sequence>MSTEDGTKPVPIAIVGMACRLPGQVSSLESFWELCSRGRSGWSEMPKSRFNAAGFYHPNPDRTGCFNPKGGHFLDEDIAFFDAPFFNITVQEARSLDPQQRLLLECSYEALENGGITKQYLQGRDVGVFVGGSPSDYEVNNLRDVATIPMHQTTGCATSLQSNRISYYFDLKGPSMTVETACSSSLTALHLACQSLRSKECSTALVGGCHINLLPDTFASMSLSRLFSESGKSYPFDQQSKSQTVNGYGRGEGVGCIVLKPLQDAIDAGDAIRAIILNTGVNQDGRTRGITMPNSASQEELIRTVYQQAQIDPADTGYVEAHGTGTTVGDPAEARALSAVLCNGKNRKSPLLIGSVKSNVGHCEGASGIVAVIKTALMLERGFILPNCGVTEPNDEIPMKDWNLKVPKKVVPWPRGKEYASVNNFGYGGTNAHVIMGKPPAVQASNTTSETPLQNGLVNQMKERHAARYVYAISGPNKRAVGALAKNVATYLEKHPDAFDAFVMSNLAYTLGQRRSLFPWRTAVSASTSKELIALLSADLEPVNVSDDPSISLVFTGQGAQWYGMGRELLEASPVFLGAMKVVDKVLNTLKSGFSIIDELQKDASNSSLYEPYLSQPACTALQIALVDLLRSWGVSSTSVIGHSSGEIAAAYAAGILTTEQCVRIAYARGAAAQALKDDPLQTEGMMMVAGASPARLQPFIDEVTGGRAVIACINSESSVTISGDATSITKLDSVLSQQNIFTRTLRTGVAYHSHHMKKIAGSYRKFMGKVVPQDSTIPFHSTVRGQVLDPSFLTEDYWIENLTSPVLFSQGLQSLVSESNLHASKRNHLLVEIGPHPALQSPCQSITRQAATDVNFQYLPSIKRNENSVEAIQSLAGTLFSRGASIDLGAVNAFDAFGKHPQLLTNLLNYPWDHSTRLWHDSRISNNSSHPQFPRNDILGSFSVENIDLEPRWRNIIRADDLPWVRQHKVHGNSVYPMTGFLAMAVEGVAQLAQLQNIQLDCVELRDVKMQRMLVLPDTSPVEVMLSMKLQNGTSMAHGAWYEFWTYSWADGRGWDEHCHGFIIARGPQQSNPVTEAKLALAQNLSAFAEECTQDQNLPEIYANIAATVLTYGPLFREFSRLALSGDGKSIANARVPDTKSCMPFGYETRCLIHPVTLDMFLQQFWFFSGFDKAGPNFSYLADSVKHMLIPVNEAVGIGTRFKLFTTQDRRPTQGENVSYSVLGVIEETGEPWVTVNGFTATRINDASEAFDAHAQRSVCYKEHFEPCFDLMESSGATLLQHSKANLRCSVEQMRLLEQVSHYYIRAALIRIPKELDSFQPHHKLLYRWMQRVCPEHRPNTLQPPPSETIELVRTMNAAGQLSCKIGENLPQILKGRQEALSLMVEDDLLNQYYESLDGYRQSYRNAVLCVEKMAHQNPHMDILEIGAGTGSATLPILESFGGKDGKSVPRFHHFKYTDISTGFFEKAREKFHDWDSLMSYQSLDVTKDPIDQGYTAKSYDLIIACNVLHATPRIDETVANARKLLKPGGKLLLIEETIMHQRLFLFACLPGWWASQDGRYVNGPLLSQKEWDTVLKENGFSGVDLCLQDFPGAFEASNCMMIASATGDLTPIQQEVVVVEHGTLTTIPTGALMDGLKELTGRTPSMASLDQVDASCKICVFIGEIGQNLLSEMTKDLFSTVQQLVTTAKGVLWVTGHKDSPSQQANQNMILGIARTVRNETGLPFATLDLGNLDNVSGKDTVRHIKNVFKVVFDPSSQSVLMNGDMEFTLHNGEICVSRLVEDSAMNLSMLQESGKAPPQLQKFQQDGRPFALKLTDVGALDGFHFTDDNTKSTPLREGFIEIQICYSGLNFKDIMTVMGEVPGTEIGAECSGIVTAVGAGVHDLNVGDQVCAMFSGCFSNYIHCPATNAWKVPSGIPLNVAATIPVTFCTAYYSMVDVARVEPGENVLIHSAAGGVGQAAILLAQSIGAKVFATVSTQEKKEFLKKTYGLKEDQIFYSRDTGFGQAIRHATQGHGVDVVLNSLSGDFLRVSFETLAPFGRFVELGKRDFLQNSRLEMSHFLNNVSISSVDLVLVMQRKPKLLKRLLGDVFREFGGDVFCRPPWPITSYSVSDMEHAFREMRTGRQIGKIVIEMKPDALVKVHPPTRSDTLVRQDATYVVVGGNRGIGLDITSWLAEKGARHLVIVSRSGLVGEEAQNAIIGLINKGVTIKVCQCDVGAKEELNAQLKRALLGVPPVRGVIYGAMILRDVPFEKMQYADYNAVVQTRVQGLWNVHHAMKSMNQDLDFLINLSSVAGVIGNLTQAAYAATGTFMDGFAKSMNSIRVPCTTIDLAPVRDVGYLAKDQKTQDVVQGTFGGMWLNAEDIHGLLASAIKGVMRVSCNNHCITGLDSIQPESQSAGQAWTQDPRFSQLVRAAAVSASSKPGEQSNGLASESPAKTLQQAQDLTQAQDIIAQALLKKLCSLLMLSLEDVDVSKPISAFGLDSLVAIEVRHWISREFDAGLQLLEILASDSVSGLAGTIMHKSNVLPEGLKTSVTNGTS</sequence>
<evidence type="ECO:0000256" key="8">
    <source>
        <dbReference type="ARBA" id="ARBA00023315"/>
    </source>
</evidence>
<dbReference type="Gene3D" id="3.10.129.110">
    <property type="entry name" value="Polyketide synthase dehydratase"/>
    <property type="match status" value="1"/>
</dbReference>
<dbReference type="Pfam" id="PF08659">
    <property type="entry name" value="KR"/>
    <property type="match status" value="1"/>
</dbReference>
<dbReference type="InterPro" id="IPR006162">
    <property type="entry name" value="Ppantetheine_attach_site"/>
</dbReference>
<dbReference type="STRING" id="1316194.A0A1Q5UMA0"/>
<accession>A0A1Q5UMA0</accession>
<evidence type="ECO:0000256" key="2">
    <source>
        <dbReference type="ARBA" id="ARBA00022553"/>
    </source>
</evidence>
<evidence type="ECO:0000259" key="12">
    <source>
        <dbReference type="PROSITE" id="PS52019"/>
    </source>
</evidence>
<dbReference type="InterPro" id="IPR020806">
    <property type="entry name" value="PKS_PP-bd"/>
</dbReference>
<keyword evidence="5" id="KW-0521">NADP</keyword>
<dbReference type="SUPFAM" id="SSF47336">
    <property type="entry name" value="ACP-like"/>
    <property type="match status" value="1"/>
</dbReference>
<evidence type="ECO:0000256" key="1">
    <source>
        <dbReference type="ARBA" id="ARBA00022450"/>
    </source>
</evidence>
<dbReference type="Gene3D" id="3.30.70.3290">
    <property type="match status" value="1"/>
</dbReference>
<dbReference type="SMART" id="SM00826">
    <property type="entry name" value="PKS_DH"/>
    <property type="match status" value="1"/>
</dbReference>
<keyword evidence="14" id="KW-1185">Reference proteome</keyword>
<dbReference type="InterPro" id="IPR029063">
    <property type="entry name" value="SAM-dependent_MTases_sf"/>
</dbReference>
<dbReference type="InterPro" id="IPR009081">
    <property type="entry name" value="PP-bd_ACP"/>
</dbReference>
<dbReference type="SUPFAM" id="SSF55048">
    <property type="entry name" value="Probable ACP-binding domain of malonyl-CoA ACP transacylase"/>
    <property type="match status" value="1"/>
</dbReference>
<evidence type="ECO:0000256" key="3">
    <source>
        <dbReference type="ARBA" id="ARBA00022603"/>
    </source>
</evidence>
<dbReference type="SUPFAM" id="SSF52151">
    <property type="entry name" value="FabD/lysophospholipase-like"/>
    <property type="match status" value="1"/>
</dbReference>
<keyword evidence="7" id="KW-0511">Multifunctional enzyme</keyword>
<keyword evidence="3" id="KW-0489">Methyltransferase</keyword>
<dbReference type="PROSITE" id="PS50075">
    <property type="entry name" value="CARRIER"/>
    <property type="match status" value="1"/>
</dbReference>
<dbReference type="Gene3D" id="1.10.1200.10">
    <property type="entry name" value="ACP-like"/>
    <property type="match status" value="1"/>
</dbReference>
<evidence type="ECO:0000259" key="11">
    <source>
        <dbReference type="PROSITE" id="PS52004"/>
    </source>
</evidence>
<dbReference type="Pfam" id="PF00109">
    <property type="entry name" value="ketoacyl-synt"/>
    <property type="match status" value="1"/>
</dbReference>
<dbReference type="Pfam" id="PF00107">
    <property type="entry name" value="ADH_zinc_N"/>
    <property type="match status" value="1"/>
</dbReference>
<dbReference type="Pfam" id="PF02801">
    <property type="entry name" value="Ketoacyl-synt_C"/>
    <property type="match status" value="1"/>
</dbReference>
<evidence type="ECO:0000256" key="4">
    <source>
        <dbReference type="ARBA" id="ARBA00022679"/>
    </source>
</evidence>
<evidence type="ECO:0000313" key="14">
    <source>
        <dbReference type="Proteomes" id="UP000186955"/>
    </source>
</evidence>
<dbReference type="GO" id="GO:0016491">
    <property type="term" value="F:oxidoreductase activity"/>
    <property type="evidence" value="ECO:0007669"/>
    <property type="project" value="UniProtKB-KW"/>
</dbReference>
<dbReference type="Pfam" id="PF00698">
    <property type="entry name" value="Acyl_transf_1"/>
    <property type="match status" value="1"/>
</dbReference>
<dbReference type="Gene3D" id="3.40.50.720">
    <property type="entry name" value="NAD(P)-binding Rossmann-like Domain"/>
    <property type="match status" value="1"/>
</dbReference>
<evidence type="ECO:0000256" key="6">
    <source>
        <dbReference type="ARBA" id="ARBA00023002"/>
    </source>
</evidence>
<evidence type="ECO:0000256" key="7">
    <source>
        <dbReference type="ARBA" id="ARBA00023268"/>
    </source>
</evidence>
<dbReference type="PANTHER" id="PTHR43775">
    <property type="entry name" value="FATTY ACID SYNTHASE"/>
    <property type="match status" value="1"/>
</dbReference>
<dbReference type="GO" id="GO:0031177">
    <property type="term" value="F:phosphopantetheine binding"/>
    <property type="evidence" value="ECO:0007669"/>
    <property type="project" value="InterPro"/>
</dbReference>
<dbReference type="Proteomes" id="UP000186955">
    <property type="component" value="Unassembled WGS sequence"/>
</dbReference>
<dbReference type="GO" id="GO:0004312">
    <property type="term" value="F:fatty acid synthase activity"/>
    <property type="evidence" value="ECO:0007669"/>
    <property type="project" value="TreeGrafter"/>
</dbReference>
<dbReference type="SMART" id="SM00827">
    <property type="entry name" value="PKS_AT"/>
    <property type="match status" value="1"/>
</dbReference>
<dbReference type="GO" id="GO:0032259">
    <property type="term" value="P:methylation"/>
    <property type="evidence" value="ECO:0007669"/>
    <property type="project" value="UniProtKB-KW"/>
</dbReference>
<dbReference type="GO" id="GO:0008168">
    <property type="term" value="F:methyltransferase activity"/>
    <property type="evidence" value="ECO:0007669"/>
    <property type="project" value="UniProtKB-KW"/>
</dbReference>
<dbReference type="SMART" id="SM00823">
    <property type="entry name" value="PKS_PP"/>
    <property type="match status" value="1"/>
</dbReference>
<dbReference type="PROSITE" id="PS52004">
    <property type="entry name" value="KS3_2"/>
    <property type="match status" value="1"/>
</dbReference>
<dbReference type="SUPFAM" id="SSF53901">
    <property type="entry name" value="Thiolase-like"/>
    <property type="match status" value="1"/>
</dbReference>
<dbReference type="InterPro" id="IPR014043">
    <property type="entry name" value="Acyl_transferase_dom"/>
</dbReference>
<dbReference type="InterPro" id="IPR056501">
    <property type="entry name" value="NAD-bd_HRPKS_sdrA"/>
</dbReference>
<dbReference type="InterPro" id="IPR014031">
    <property type="entry name" value="Ketoacyl_synth_C"/>
</dbReference>
<dbReference type="InterPro" id="IPR001227">
    <property type="entry name" value="Ac_transferase_dom_sf"/>
</dbReference>
<dbReference type="GO" id="GO:0004315">
    <property type="term" value="F:3-oxoacyl-[acyl-carrier-protein] synthase activity"/>
    <property type="evidence" value="ECO:0007669"/>
    <property type="project" value="InterPro"/>
</dbReference>
<dbReference type="SUPFAM" id="SSF51735">
    <property type="entry name" value="NAD(P)-binding Rossmann-fold domains"/>
    <property type="match status" value="2"/>
</dbReference>
<feature type="domain" description="PKS/mFAS DH" evidence="12">
    <location>
        <begin position="937"/>
        <end position="1251"/>
    </location>
</feature>
<dbReference type="Pfam" id="PF16197">
    <property type="entry name" value="KAsynt_C_assoc"/>
    <property type="match status" value="1"/>
</dbReference>
<dbReference type="SMART" id="SM00822">
    <property type="entry name" value="PKS_KR"/>
    <property type="match status" value="1"/>
</dbReference>
<keyword evidence="6" id="KW-0560">Oxidoreductase</keyword>
<dbReference type="InterPro" id="IPR013149">
    <property type="entry name" value="ADH-like_C"/>
</dbReference>
<keyword evidence="8" id="KW-0012">Acyltransferase</keyword>
<reference evidence="13 14" key="1">
    <citation type="submission" date="2016-10" db="EMBL/GenBank/DDBJ databases">
        <title>Genome sequence of the ascomycete fungus Penicillium subrubescens.</title>
        <authorList>
            <person name="De Vries R.P."/>
            <person name="Peng M."/>
            <person name="Dilokpimol A."/>
            <person name="Hilden K."/>
            <person name="Makela M.R."/>
            <person name="Grigoriev I."/>
            <person name="Riley R."/>
            <person name="Granchi Z."/>
        </authorList>
    </citation>
    <scope>NUCLEOTIDE SEQUENCE [LARGE SCALE GENOMIC DNA]</scope>
    <source>
        <strain evidence="13 14">CBS 132785</strain>
    </source>
</reference>
<dbReference type="InterPro" id="IPR020843">
    <property type="entry name" value="ER"/>
</dbReference>
<dbReference type="Pfam" id="PF08242">
    <property type="entry name" value="Methyltransf_12"/>
    <property type="match status" value="1"/>
</dbReference>
<dbReference type="InterPro" id="IPR018201">
    <property type="entry name" value="Ketoacyl_synth_AS"/>
</dbReference>
<dbReference type="InterPro" id="IPR013217">
    <property type="entry name" value="Methyltransf_12"/>
</dbReference>
<dbReference type="Pfam" id="PF21089">
    <property type="entry name" value="PKS_DH_N"/>
    <property type="match status" value="1"/>
</dbReference>
<evidence type="ECO:0000313" key="13">
    <source>
        <dbReference type="EMBL" id="OKP13584.1"/>
    </source>
</evidence>
<comment type="caution">
    <text evidence="13">The sequence shown here is derived from an EMBL/GenBank/DDBJ whole genome shotgun (WGS) entry which is preliminary data.</text>
</comment>
<dbReference type="InterPro" id="IPR011032">
    <property type="entry name" value="GroES-like_sf"/>
</dbReference>
<dbReference type="GO" id="GO:0030639">
    <property type="term" value="P:polyketide biosynthetic process"/>
    <property type="evidence" value="ECO:0007669"/>
    <property type="project" value="UniProtKB-ARBA"/>
</dbReference>
<dbReference type="GO" id="GO:0006633">
    <property type="term" value="P:fatty acid biosynthetic process"/>
    <property type="evidence" value="ECO:0007669"/>
    <property type="project" value="InterPro"/>
</dbReference>
<dbReference type="InterPro" id="IPR032821">
    <property type="entry name" value="PKS_assoc"/>
</dbReference>
<dbReference type="InterPro" id="IPR049551">
    <property type="entry name" value="PKS_DH_C"/>
</dbReference>
<dbReference type="CDD" id="cd00833">
    <property type="entry name" value="PKS"/>
    <property type="match status" value="1"/>
</dbReference>
<dbReference type="Pfam" id="PF00550">
    <property type="entry name" value="PP-binding"/>
    <property type="match status" value="1"/>
</dbReference>
<dbReference type="InterPro" id="IPR057326">
    <property type="entry name" value="KR_dom"/>
</dbReference>
<dbReference type="Gene3D" id="3.40.50.150">
    <property type="entry name" value="Vaccinia Virus protein VP39"/>
    <property type="match status" value="1"/>
</dbReference>
<feature type="active site" description="Proton donor; for dehydratase activity" evidence="9">
    <location>
        <position position="1160"/>
    </location>
</feature>
<evidence type="ECO:0000259" key="10">
    <source>
        <dbReference type="PROSITE" id="PS50075"/>
    </source>
</evidence>
<dbReference type="SMART" id="SM00825">
    <property type="entry name" value="PKS_KS"/>
    <property type="match status" value="1"/>
</dbReference>
<proteinExistence type="predicted"/>
<dbReference type="InterPro" id="IPR036736">
    <property type="entry name" value="ACP-like_sf"/>
</dbReference>
<dbReference type="GO" id="GO:1901336">
    <property type="term" value="P:lactone biosynthetic process"/>
    <property type="evidence" value="ECO:0007669"/>
    <property type="project" value="UniProtKB-ARBA"/>
</dbReference>
<dbReference type="SUPFAM" id="SSF50129">
    <property type="entry name" value="GroES-like"/>
    <property type="match status" value="1"/>
</dbReference>
<evidence type="ECO:0000256" key="5">
    <source>
        <dbReference type="ARBA" id="ARBA00022857"/>
    </source>
</evidence>
<dbReference type="Gene3D" id="3.90.180.10">
    <property type="entry name" value="Medium-chain alcohol dehydrogenases, catalytic domain"/>
    <property type="match status" value="1"/>
</dbReference>
<feature type="region of interest" description="N-terminal hotdog fold" evidence="9">
    <location>
        <begin position="937"/>
        <end position="1071"/>
    </location>
</feature>
<dbReference type="InterPro" id="IPR050091">
    <property type="entry name" value="PKS_NRPS_Biosynth_Enz"/>
</dbReference>
<dbReference type="SMART" id="SM00829">
    <property type="entry name" value="PKS_ER"/>
    <property type="match status" value="1"/>
</dbReference>
<dbReference type="PROSITE" id="PS52019">
    <property type="entry name" value="PKS_MFAS_DH"/>
    <property type="match status" value="1"/>
</dbReference>
<dbReference type="InterPro" id="IPR020807">
    <property type="entry name" value="PKS_DH"/>
</dbReference>
<dbReference type="InterPro" id="IPR016036">
    <property type="entry name" value="Malonyl_transacylase_ACP-bd"/>
</dbReference>
<gene>
    <name evidence="13" type="ORF">PENSUB_775</name>
</gene>
<dbReference type="InterPro" id="IPR016035">
    <property type="entry name" value="Acyl_Trfase/lysoPLipase"/>
</dbReference>
<feature type="active site" description="Proton acceptor; for dehydratase activity" evidence="9">
    <location>
        <position position="969"/>
    </location>
</feature>
<protein>
    <submittedName>
        <fullName evidence="13">Lovastatin diketide synthase LovF</fullName>
    </submittedName>
</protein>
<dbReference type="PROSITE" id="PS00606">
    <property type="entry name" value="KS3_1"/>
    <property type="match status" value="1"/>
</dbReference>
<dbReference type="CDD" id="cd05195">
    <property type="entry name" value="enoyl_red"/>
    <property type="match status" value="1"/>
</dbReference>
<dbReference type="Gene3D" id="3.40.366.10">
    <property type="entry name" value="Malonyl-Coenzyme A Acyl Carrier Protein, domain 2"/>
    <property type="match status" value="1"/>
</dbReference>
<evidence type="ECO:0000256" key="9">
    <source>
        <dbReference type="PROSITE-ProRule" id="PRU01363"/>
    </source>
</evidence>
<dbReference type="InterPro" id="IPR049900">
    <property type="entry name" value="PKS_mFAS_DH"/>
</dbReference>
<dbReference type="InterPro" id="IPR014030">
    <property type="entry name" value="Ketoacyl_synth_N"/>
</dbReference>
<dbReference type="SUPFAM" id="SSF53335">
    <property type="entry name" value="S-adenosyl-L-methionine-dependent methyltransferases"/>
    <property type="match status" value="1"/>
</dbReference>
<dbReference type="PROSITE" id="PS00012">
    <property type="entry name" value="PHOSPHOPANTETHEINE"/>
    <property type="match status" value="1"/>
</dbReference>